<proteinExistence type="inferred from homology"/>
<dbReference type="Pfam" id="PF00892">
    <property type="entry name" value="EamA"/>
    <property type="match status" value="2"/>
</dbReference>
<dbReference type="Proteomes" id="UP000095787">
    <property type="component" value="Unassembled WGS sequence"/>
</dbReference>
<feature type="transmembrane region" description="Helical" evidence="6">
    <location>
        <begin position="125"/>
        <end position="143"/>
    </location>
</feature>
<evidence type="ECO:0000259" key="7">
    <source>
        <dbReference type="Pfam" id="PF00892"/>
    </source>
</evidence>
<reference evidence="8 9" key="1">
    <citation type="submission" date="2015-09" db="EMBL/GenBank/DDBJ databases">
        <authorList>
            <consortium name="Pathogen Informatics"/>
        </authorList>
    </citation>
    <scope>NUCLEOTIDE SEQUENCE [LARGE SCALE GENOMIC DNA]</scope>
    <source>
        <strain evidence="8 9">2789STDY5834841</strain>
    </source>
</reference>
<dbReference type="RefSeq" id="WP_055158789.1">
    <property type="nucleotide sequence ID" value="NZ_CYZO01000011.1"/>
</dbReference>
<dbReference type="InterPro" id="IPR000620">
    <property type="entry name" value="EamA_dom"/>
</dbReference>
<feature type="transmembrane region" description="Helical" evidence="6">
    <location>
        <begin position="40"/>
        <end position="58"/>
    </location>
</feature>
<evidence type="ECO:0000256" key="4">
    <source>
        <dbReference type="ARBA" id="ARBA00022989"/>
    </source>
</evidence>
<evidence type="ECO:0000313" key="8">
    <source>
        <dbReference type="EMBL" id="CUN90406.1"/>
    </source>
</evidence>
<keyword evidence="5 6" id="KW-0472">Membrane</keyword>
<keyword evidence="3 6" id="KW-0812">Transmembrane</keyword>
<feature type="transmembrane region" description="Helical" evidence="6">
    <location>
        <begin position="149"/>
        <end position="171"/>
    </location>
</feature>
<feature type="domain" description="EamA" evidence="7">
    <location>
        <begin position="10"/>
        <end position="138"/>
    </location>
</feature>
<feature type="transmembrane region" description="Helical" evidence="6">
    <location>
        <begin position="94"/>
        <end position="116"/>
    </location>
</feature>
<gene>
    <name evidence="8" type="ORF">ERS852456_01110</name>
</gene>
<comment type="subcellular location">
    <subcellularLocation>
        <location evidence="1">Membrane</location>
        <topology evidence="1">Multi-pass membrane protein</topology>
    </subcellularLocation>
</comment>
<dbReference type="PANTHER" id="PTHR32322">
    <property type="entry name" value="INNER MEMBRANE TRANSPORTER"/>
    <property type="match status" value="1"/>
</dbReference>
<feature type="transmembrane region" description="Helical" evidence="6">
    <location>
        <begin position="178"/>
        <end position="198"/>
    </location>
</feature>
<name>A0A174ASF1_9FIRM</name>
<dbReference type="InterPro" id="IPR050638">
    <property type="entry name" value="AA-Vitamin_Transporters"/>
</dbReference>
<dbReference type="SUPFAM" id="SSF103481">
    <property type="entry name" value="Multidrug resistance efflux transporter EmrE"/>
    <property type="match status" value="2"/>
</dbReference>
<evidence type="ECO:0000256" key="2">
    <source>
        <dbReference type="ARBA" id="ARBA00007362"/>
    </source>
</evidence>
<dbReference type="EMBL" id="CYZO01000011">
    <property type="protein sequence ID" value="CUN90406.1"/>
    <property type="molecule type" value="Genomic_DNA"/>
</dbReference>
<organism evidence="8 9">
    <name type="scientific">[Ruminococcus] torques</name>
    <dbReference type="NCBI Taxonomy" id="33039"/>
    <lineage>
        <taxon>Bacteria</taxon>
        <taxon>Bacillati</taxon>
        <taxon>Bacillota</taxon>
        <taxon>Clostridia</taxon>
        <taxon>Lachnospirales</taxon>
        <taxon>Lachnospiraceae</taxon>
        <taxon>Mediterraneibacter</taxon>
    </lineage>
</organism>
<feature type="transmembrane region" description="Helical" evidence="6">
    <location>
        <begin position="262"/>
        <end position="282"/>
    </location>
</feature>
<feature type="transmembrane region" description="Helical" evidence="6">
    <location>
        <begin position="70"/>
        <end position="88"/>
    </location>
</feature>
<feature type="transmembrane region" description="Helical" evidence="6">
    <location>
        <begin position="238"/>
        <end position="256"/>
    </location>
</feature>
<dbReference type="GO" id="GO:0016020">
    <property type="term" value="C:membrane"/>
    <property type="evidence" value="ECO:0007669"/>
    <property type="project" value="UniProtKB-SubCell"/>
</dbReference>
<keyword evidence="4 6" id="KW-1133">Transmembrane helix</keyword>
<evidence type="ECO:0000256" key="1">
    <source>
        <dbReference type="ARBA" id="ARBA00004141"/>
    </source>
</evidence>
<protein>
    <submittedName>
        <fullName evidence="8">Predicted permease, DMT superfamily</fullName>
    </submittedName>
</protein>
<accession>A0A174ASF1</accession>
<feature type="transmembrane region" description="Helical" evidence="6">
    <location>
        <begin position="204"/>
        <end position="226"/>
    </location>
</feature>
<evidence type="ECO:0000256" key="5">
    <source>
        <dbReference type="ARBA" id="ARBA00023136"/>
    </source>
</evidence>
<evidence type="ECO:0000256" key="3">
    <source>
        <dbReference type="ARBA" id="ARBA00022692"/>
    </source>
</evidence>
<evidence type="ECO:0000313" key="9">
    <source>
        <dbReference type="Proteomes" id="UP000095787"/>
    </source>
</evidence>
<dbReference type="PANTHER" id="PTHR32322:SF2">
    <property type="entry name" value="EAMA DOMAIN-CONTAINING PROTEIN"/>
    <property type="match status" value="1"/>
</dbReference>
<feature type="domain" description="EamA" evidence="7">
    <location>
        <begin position="151"/>
        <end position="278"/>
    </location>
</feature>
<sequence length="289" mass="31958">MEQYNKIRQKAVAALVVCALLWSTSGFVLKSVREMDSMRISGYRCLVASLFLLLLRSRLHTRLTIHKDKWFWTGCVSYAGASLLIVLANQYTTAANAIILQYIAPLFVCIFNAFLLKKRPEKDNYIVIAAVIVGLAFFFQEALSMNRTYMLGNILAIGAGAVMAMQAVSVCQIKNASSVNLVIIGGGFLNFICCFPFMEHTSAPFTDYVCVIFLGICQLGVSYALYSWAVVYLSPLEVILIPAIEPLVNPLLTLLIRGEKITVHTLLGGVIVVGSITIWSIWKEKNKAV</sequence>
<evidence type="ECO:0000256" key="6">
    <source>
        <dbReference type="SAM" id="Phobius"/>
    </source>
</evidence>
<comment type="similarity">
    <text evidence="2">Belongs to the EamA transporter family.</text>
</comment>
<dbReference type="AlphaFoldDB" id="A0A174ASF1"/>
<dbReference type="InterPro" id="IPR037185">
    <property type="entry name" value="EmrE-like"/>
</dbReference>